<evidence type="ECO:0000313" key="2">
    <source>
        <dbReference type="EMBL" id="KAE9409091.1"/>
    </source>
</evidence>
<evidence type="ECO:0000313" key="3">
    <source>
        <dbReference type="Proteomes" id="UP000799118"/>
    </source>
</evidence>
<dbReference type="AlphaFoldDB" id="A0A6A4IEP9"/>
<keyword evidence="3" id="KW-1185">Reference proteome</keyword>
<evidence type="ECO:0000256" key="1">
    <source>
        <dbReference type="SAM" id="MobiDB-lite"/>
    </source>
</evidence>
<proteinExistence type="predicted"/>
<gene>
    <name evidence="2" type="ORF">BT96DRAFT_579321</name>
</gene>
<organism evidence="2 3">
    <name type="scientific">Gymnopus androsaceus JB14</name>
    <dbReference type="NCBI Taxonomy" id="1447944"/>
    <lineage>
        <taxon>Eukaryota</taxon>
        <taxon>Fungi</taxon>
        <taxon>Dikarya</taxon>
        <taxon>Basidiomycota</taxon>
        <taxon>Agaricomycotina</taxon>
        <taxon>Agaricomycetes</taxon>
        <taxon>Agaricomycetidae</taxon>
        <taxon>Agaricales</taxon>
        <taxon>Marasmiineae</taxon>
        <taxon>Omphalotaceae</taxon>
        <taxon>Gymnopus</taxon>
    </lineage>
</organism>
<reference evidence="2" key="1">
    <citation type="journal article" date="2019" name="Environ. Microbiol.">
        <title>Fungal ecological strategies reflected in gene transcription - a case study of two litter decomposers.</title>
        <authorList>
            <person name="Barbi F."/>
            <person name="Kohler A."/>
            <person name="Barry K."/>
            <person name="Baskaran P."/>
            <person name="Daum C."/>
            <person name="Fauchery L."/>
            <person name="Ihrmark K."/>
            <person name="Kuo A."/>
            <person name="LaButti K."/>
            <person name="Lipzen A."/>
            <person name="Morin E."/>
            <person name="Grigoriev I.V."/>
            <person name="Henrissat B."/>
            <person name="Lindahl B."/>
            <person name="Martin F."/>
        </authorList>
    </citation>
    <scope>NUCLEOTIDE SEQUENCE</scope>
    <source>
        <strain evidence="2">JB14</strain>
    </source>
</reference>
<protein>
    <submittedName>
        <fullName evidence="2">Uncharacterized protein</fullName>
    </submittedName>
</protein>
<dbReference type="EMBL" id="ML769388">
    <property type="protein sequence ID" value="KAE9409091.1"/>
    <property type="molecule type" value="Genomic_DNA"/>
</dbReference>
<accession>A0A6A4IEP9</accession>
<feature type="region of interest" description="Disordered" evidence="1">
    <location>
        <begin position="50"/>
        <end position="80"/>
    </location>
</feature>
<dbReference type="Proteomes" id="UP000799118">
    <property type="component" value="Unassembled WGS sequence"/>
</dbReference>
<sequence length="80" mass="9084">MQQPGRLLSLFQEVGSGNPESVPGDPAVDEVLRTLPGSNLTHTICTKLERERENRQGSPESAPHCLENPLRRRRYENVYR</sequence>
<name>A0A6A4IEP9_9AGAR</name>